<accession>A0A2V2VQR6</accession>
<proteinExistence type="predicted"/>
<sequence>MVLAAAPQDAVHRVEGALRRWEQHRQNQQRLLRLLTTIVETLEATKHHSHEKCAAIAPSETLPLPVMSPFPSSSSLSLSSSITVGAARNGHGVAVKLDPSTQFALGDVLRTLARSQQFIGVACSRFSWRVQTINEDVQRLCNVLRDGTSLVRKQLDVQRNGRALEALLLAALATIVRSGCDDTSDTAEHPETERPKEQQEEEKVECPLAVPNALFHSISLRPYWRKEECTFSAAIHDVTGVYDCSACTTCNLLRSSLLETLSAQRCFPSPQVYRTRRAARYAWYREMNEATARRRAAQKLKWERHERMTEALSEDEWATLTAEDMK</sequence>
<reference evidence="2 3" key="1">
    <citation type="journal article" date="2018" name="Microb. Genom.">
        <title>Expanding an expanded genome: long-read sequencing of Trypanosoma cruzi.</title>
        <authorList>
            <person name="Berna L."/>
            <person name="Rodriguez M."/>
            <person name="Chiribao M.L."/>
            <person name="Parodi-Talice A."/>
            <person name="Pita S."/>
            <person name="Rijo G."/>
            <person name="Alvarez-Valin F."/>
            <person name="Robello C."/>
        </authorList>
    </citation>
    <scope>NUCLEOTIDE SEQUENCE [LARGE SCALE GENOMIC DNA]</scope>
    <source>
        <strain evidence="2 3">Dm28c</strain>
    </source>
</reference>
<dbReference type="VEuPathDB" id="TriTrypDB:TcBrA4_0013670"/>
<dbReference type="VEuPathDB" id="TriTrypDB:TCDM_03528"/>
<protein>
    <submittedName>
        <fullName evidence="2">Uncharacterized protein</fullName>
    </submittedName>
</protein>
<dbReference type="VEuPathDB" id="TriTrypDB:TcCL_ESM01521"/>
<dbReference type="VEuPathDB" id="TriTrypDB:TcCLB.509799.110"/>
<dbReference type="VEuPathDB" id="TriTrypDB:TcG_04167"/>
<dbReference type="VEuPathDB" id="TriTrypDB:ECC02_000542"/>
<dbReference type="OrthoDB" id="250044at2759"/>
<dbReference type="VEuPathDB" id="TriTrypDB:TCSYLVIO_004719"/>
<dbReference type="Proteomes" id="UP000246121">
    <property type="component" value="Unassembled WGS sequence"/>
</dbReference>
<dbReference type="VEuPathDB" id="TriTrypDB:BCY84_11235"/>
<evidence type="ECO:0000313" key="3">
    <source>
        <dbReference type="Proteomes" id="UP000246121"/>
    </source>
</evidence>
<comment type="caution">
    <text evidence="2">The sequence shown here is derived from an EMBL/GenBank/DDBJ whole genome shotgun (WGS) entry which is preliminary data.</text>
</comment>
<gene>
    <name evidence="2" type="ORF">C4B63_14g112</name>
</gene>
<name>A0A2V2VQR6_TRYCR</name>
<feature type="compositionally biased region" description="Basic and acidic residues" evidence="1">
    <location>
        <begin position="186"/>
        <end position="198"/>
    </location>
</feature>
<dbReference type="VEuPathDB" id="TriTrypDB:C4B63_14g112"/>
<evidence type="ECO:0000313" key="2">
    <source>
        <dbReference type="EMBL" id="PWU97772.1"/>
    </source>
</evidence>
<organism evidence="2 3">
    <name type="scientific">Trypanosoma cruzi</name>
    <dbReference type="NCBI Taxonomy" id="5693"/>
    <lineage>
        <taxon>Eukaryota</taxon>
        <taxon>Discoba</taxon>
        <taxon>Euglenozoa</taxon>
        <taxon>Kinetoplastea</taxon>
        <taxon>Metakinetoplastina</taxon>
        <taxon>Trypanosomatida</taxon>
        <taxon>Trypanosomatidae</taxon>
        <taxon>Trypanosoma</taxon>
        <taxon>Schizotrypanum</taxon>
    </lineage>
</organism>
<dbReference type="VEuPathDB" id="TriTrypDB:Tc_MARK_3504"/>
<feature type="region of interest" description="Disordered" evidence="1">
    <location>
        <begin position="181"/>
        <end position="203"/>
    </location>
</feature>
<dbReference type="EMBL" id="PRFA01000014">
    <property type="protein sequence ID" value="PWU97772.1"/>
    <property type="molecule type" value="Genomic_DNA"/>
</dbReference>
<dbReference type="VEuPathDB" id="TriTrypDB:C3747_33g158"/>
<dbReference type="AlphaFoldDB" id="A0A2V2VQR6"/>
<evidence type="ECO:0000256" key="1">
    <source>
        <dbReference type="SAM" id="MobiDB-lite"/>
    </source>
</evidence>
<dbReference type="VEuPathDB" id="TriTrypDB:TcCLB.504137.160"/>